<dbReference type="EMBL" id="JARBHB010000002">
    <property type="protein sequence ID" value="KAJ8893944.1"/>
    <property type="molecule type" value="Genomic_DNA"/>
</dbReference>
<feature type="region of interest" description="Disordered" evidence="1">
    <location>
        <begin position="280"/>
        <end position="305"/>
    </location>
</feature>
<organism evidence="2 3">
    <name type="scientific">Dryococelus australis</name>
    <dbReference type="NCBI Taxonomy" id="614101"/>
    <lineage>
        <taxon>Eukaryota</taxon>
        <taxon>Metazoa</taxon>
        <taxon>Ecdysozoa</taxon>
        <taxon>Arthropoda</taxon>
        <taxon>Hexapoda</taxon>
        <taxon>Insecta</taxon>
        <taxon>Pterygota</taxon>
        <taxon>Neoptera</taxon>
        <taxon>Polyneoptera</taxon>
        <taxon>Phasmatodea</taxon>
        <taxon>Verophasmatodea</taxon>
        <taxon>Anareolatae</taxon>
        <taxon>Phasmatidae</taxon>
        <taxon>Eurycanthinae</taxon>
        <taxon>Dryococelus</taxon>
    </lineage>
</organism>
<reference evidence="2 3" key="1">
    <citation type="submission" date="2023-02" db="EMBL/GenBank/DDBJ databases">
        <title>LHISI_Scaffold_Assembly.</title>
        <authorList>
            <person name="Stuart O.P."/>
            <person name="Cleave R."/>
            <person name="Magrath M.J.L."/>
            <person name="Mikheyev A.S."/>
        </authorList>
    </citation>
    <scope>NUCLEOTIDE SEQUENCE [LARGE SCALE GENOMIC DNA]</scope>
    <source>
        <strain evidence="2">Daus_M_001</strain>
        <tissue evidence="2">Leg muscle</tissue>
    </source>
</reference>
<accession>A0ABQ9IB91</accession>
<comment type="caution">
    <text evidence="2">The sequence shown here is derived from an EMBL/GenBank/DDBJ whole genome shotgun (WGS) entry which is preliminary data.</text>
</comment>
<keyword evidence="3" id="KW-1185">Reference proteome</keyword>
<sequence length="712" mass="80235">MLLKGLTVSHLSPHSEPVYATVQLHTCRKIVSAYKEAKWRFRSFDRTYPISDWMHKVLEKDITSDWLVYAAKYSLLVELLAGTYQLRIGSLRCHSGRRRLDQRSAGGFKQTPCGLIANMECGIHAFRIVCYILILFSQISSKRDMRSRAMFRKDNSENDCRSYGNTRAFLARLEYFYHIRSRQASSCQHGSTQWRAVKCCKVSWRFLSAVHARCTQQESVTRVEPGEMNVLRPLTREQRSTHTRCKRQQNGVTRKQYFGTPFANQRHMTAQRIGNLAQHEAANRTQGSFPKTRVTNDRMDLPTSKEPPVMSSLCTYGIVWHAPVMASPATYGQTSYHGLVIGHVLFFVVGSIPAFVPGQSHRSFRAYGAPRAYYLKRVDEENEKDTSFFIIYSRTAGIPARAPGLVEACTRTKYGCRYRVISALGARNMAGHNFLFSDHRQKRQTPPELTKPALHNSQFLRSSHAHFYTHFCFRVGNSSETLPEGSGGLAPDITVLIPSGMTRNPMRRKRGAYGAALDCKGGGNGISLRKPVRHRPTQFPLAEIQDCAVAWRVDYQALIGEWRSNILSTSDVISLAYSPGVLCMSRLASTGTIPNWENPGTEPGLRWSEASSLTAQPPPVFPGTYVVERDYRADISSDTHLSPVQVTKHFARMVSRWWSRWKSTARKFGAVIPAQANFAEAQSNSILTEASFYDTALGGAMLSPIRVKFGRT</sequence>
<evidence type="ECO:0000313" key="3">
    <source>
        <dbReference type="Proteomes" id="UP001159363"/>
    </source>
</evidence>
<evidence type="ECO:0000313" key="2">
    <source>
        <dbReference type="EMBL" id="KAJ8893944.1"/>
    </source>
</evidence>
<gene>
    <name evidence="2" type="ORF">PR048_006545</name>
</gene>
<protein>
    <submittedName>
        <fullName evidence="2">Uncharacterized protein</fullName>
    </submittedName>
</protein>
<name>A0ABQ9IB91_9NEOP</name>
<dbReference type="Proteomes" id="UP001159363">
    <property type="component" value="Chromosome 2"/>
</dbReference>
<proteinExistence type="predicted"/>
<evidence type="ECO:0000256" key="1">
    <source>
        <dbReference type="SAM" id="MobiDB-lite"/>
    </source>
</evidence>